<dbReference type="Proteomes" id="UP001314205">
    <property type="component" value="Unassembled WGS sequence"/>
</dbReference>
<gene>
    <name evidence="1" type="ORF">PARMNEM_LOCUS14297</name>
</gene>
<organism evidence="1 2">
    <name type="scientific">Parnassius mnemosyne</name>
    <name type="common">clouded apollo</name>
    <dbReference type="NCBI Taxonomy" id="213953"/>
    <lineage>
        <taxon>Eukaryota</taxon>
        <taxon>Metazoa</taxon>
        <taxon>Ecdysozoa</taxon>
        <taxon>Arthropoda</taxon>
        <taxon>Hexapoda</taxon>
        <taxon>Insecta</taxon>
        <taxon>Pterygota</taxon>
        <taxon>Neoptera</taxon>
        <taxon>Endopterygota</taxon>
        <taxon>Lepidoptera</taxon>
        <taxon>Glossata</taxon>
        <taxon>Ditrysia</taxon>
        <taxon>Papilionoidea</taxon>
        <taxon>Papilionidae</taxon>
        <taxon>Parnassiinae</taxon>
        <taxon>Parnassini</taxon>
        <taxon>Parnassius</taxon>
        <taxon>Driopa</taxon>
    </lineage>
</organism>
<protein>
    <submittedName>
        <fullName evidence="1">Uncharacterized protein</fullName>
    </submittedName>
</protein>
<dbReference type="EMBL" id="CAVLGL010000090">
    <property type="protein sequence ID" value="CAK1594705.1"/>
    <property type="molecule type" value="Genomic_DNA"/>
</dbReference>
<accession>A0AAV1LIC7</accession>
<name>A0AAV1LIC7_9NEOP</name>
<comment type="caution">
    <text evidence="1">The sequence shown here is derived from an EMBL/GenBank/DDBJ whole genome shotgun (WGS) entry which is preliminary data.</text>
</comment>
<keyword evidence="2" id="KW-1185">Reference proteome</keyword>
<reference evidence="1 2" key="1">
    <citation type="submission" date="2023-11" db="EMBL/GenBank/DDBJ databases">
        <authorList>
            <person name="Hedman E."/>
            <person name="Englund M."/>
            <person name="Stromberg M."/>
            <person name="Nyberg Akerstrom W."/>
            <person name="Nylinder S."/>
            <person name="Jareborg N."/>
            <person name="Kallberg Y."/>
            <person name="Kronander E."/>
        </authorList>
    </citation>
    <scope>NUCLEOTIDE SEQUENCE [LARGE SCALE GENOMIC DNA]</scope>
</reference>
<evidence type="ECO:0000313" key="2">
    <source>
        <dbReference type="Proteomes" id="UP001314205"/>
    </source>
</evidence>
<proteinExistence type="predicted"/>
<evidence type="ECO:0000313" key="1">
    <source>
        <dbReference type="EMBL" id="CAK1594705.1"/>
    </source>
</evidence>
<dbReference type="AlphaFoldDB" id="A0AAV1LIC7"/>
<sequence length="148" mass="17243">MSLCQSTPTWRSISPFDMSRDNISPVIQAYAQTSAHSDEKVEKMNLKRVPQLLIMDLEFKFDELKYDIVKRIDKELMDSQNAREFVSQKYDELCNKIKHLTELDATVTSFRSDVKTIEKQLTELSNRLDKIEKKMISRDSSITASNLF</sequence>